<feature type="compositionally biased region" description="Polar residues" evidence="1">
    <location>
        <begin position="126"/>
        <end position="137"/>
    </location>
</feature>
<feature type="region of interest" description="Disordered" evidence="1">
    <location>
        <begin position="531"/>
        <end position="562"/>
    </location>
</feature>
<feature type="compositionally biased region" description="Basic and acidic residues" evidence="1">
    <location>
        <begin position="1669"/>
        <end position="1684"/>
    </location>
</feature>
<feature type="compositionally biased region" description="Basic residues" evidence="1">
    <location>
        <begin position="1838"/>
        <end position="1852"/>
    </location>
</feature>
<feature type="compositionally biased region" description="Low complexity" evidence="1">
    <location>
        <begin position="731"/>
        <end position="766"/>
    </location>
</feature>
<feature type="compositionally biased region" description="Basic and acidic residues" evidence="1">
    <location>
        <begin position="1818"/>
        <end position="1831"/>
    </location>
</feature>
<evidence type="ECO:0000256" key="1">
    <source>
        <dbReference type="SAM" id="MobiDB-lite"/>
    </source>
</evidence>
<feature type="compositionally biased region" description="Basic and acidic residues" evidence="1">
    <location>
        <begin position="160"/>
        <end position="178"/>
    </location>
</feature>
<feature type="region of interest" description="Disordered" evidence="1">
    <location>
        <begin position="653"/>
        <end position="677"/>
    </location>
</feature>
<accession>A0ABN9SV85</accession>
<feature type="compositionally biased region" description="Basic and acidic residues" evidence="1">
    <location>
        <begin position="208"/>
        <end position="247"/>
    </location>
</feature>
<reference evidence="2" key="1">
    <citation type="submission" date="2023-10" db="EMBL/GenBank/DDBJ databases">
        <authorList>
            <person name="Chen Y."/>
            <person name="Shah S."/>
            <person name="Dougan E. K."/>
            <person name="Thang M."/>
            <person name="Chan C."/>
        </authorList>
    </citation>
    <scope>NUCLEOTIDE SEQUENCE [LARGE SCALE GENOMIC DNA]</scope>
</reference>
<evidence type="ECO:0000313" key="2">
    <source>
        <dbReference type="EMBL" id="CAK0836410.1"/>
    </source>
</evidence>
<feature type="compositionally biased region" description="Low complexity" evidence="1">
    <location>
        <begin position="1180"/>
        <end position="1213"/>
    </location>
</feature>
<feature type="region of interest" description="Disordered" evidence="1">
    <location>
        <begin position="390"/>
        <end position="416"/>
    </location>
</feature>
<feature type="compositionally biased region" description="Polar residues" evidence="1">
    <location>
        <begin position="618"/>
        <end position="633"/>
    </location>
</feature>
<feature type="region of interest" description="Disordered" evidence="1">
    <location>
        <begin position="689"/>
        <end position="775"/>
    </location>
</feature>
<feature type="compositionally biased region" description="Basic and acidic residues" evidence="1">
    <location>
        <begin position="1442"/>
        <end position="1452"/>
    </location>
</feature>
<feature type="compositionally biased region" description="Acidic residues" evidence="1">
    <location>
        <begin position="1506"/>
        <end position="1528"/>
    </location>
</feature>
<feature type="region of interest" description="Disordered" evidence="1">
    <location>
        <begin position="208"/>
        <end position="259"/>
    </location>
</feature>
<feature type="compositionally biased region" description="Low complexity" evidence="1">
    <location>
        <begin position="1782"/>
        <end position="1816"/>
    </location>
</feature>
<comment type="caution">
    <text evidence="2">The sequence shown here is derived from an EMBL/GenBank/DDBJ whole genome shotgun (WGS) entry which is preliminary data.</text>
</comment>
<keyword evidence="3" id="KW-1185">Reference proteome</keyword>
<feature type="compositionally biased region" description="Low complexity" evidence="1">
    <location>
        <begin position="709"/>
        <end position="718"/>
    </location>
</feature>
<protein>
    <submittedName>
        <fullName evidence="2">Uncharacterized protein</fullName>
    </submittedName>
</protein>
<feature type="compositionally biased region" description="Low complexity" evidence="1">
    <location>
        <begin position="1478"/>
        <end position="1492"/>
    </location>
</feature>
<feature type="compositionally biased region" description="Low complexity" evidence="1">
    <location>
        <begin position="1654"/>
        <end position="1668"/>
    </location>
</feature>
<dbReference type="Proteomes" id="UP001189429">
    <property type="component" value="Unassembled WGS sequence"/>
</dbReference>
<feature type="compositionally biased region" description="Basic and acidic residues" evidence="1">
    <location>
        <begin position="43"/>
        <end position="91"/>
    </location>
</feature>
<feature type="region of interest" description="Disordered" evidence="1">
    <location>
        <begin position="1292"/>
        <end position="1326"/>
    </location>
</feature>
<organism evidence="2 3">
    <name type="scientific">Prorocentrum cordatum</name>
    <dbReference type="NCBI Taxonomy" id="2364126"/>
    <lineage>
        <taxon>Eukaryota</taxon>
        <taxon>Sar</taxon>
        <taxon>Alveolata</taxon>
        <taxon>Dinophyceae</taxon>
        <taxon>Prorocentrales</taxon>
        <taxon>Prorocentraceae</taxon>
        <taxon>Prorocentrum</taxon>
    </lineage>
</organism>
<feature type="region of interest" description="Disordered" evidence="1">
    <location>
        <begin position="839"/>
        <end position="896"/>
    </location>
</feature>
<sequence length="1852" mass="197052">MAARKAFGVDESALGAGKQVAVEEPAAQAKDESEAELGAEGKVLSEAEGKAEVEAKEKAEVEAKEKAEAEAKEKKAEVEAKARLSKAEREARRKRRNAAKKAEREARERSEKEQKQAELPAPPVQMRSSASTQASLEESTDGRKDEAELRAQEAAEEEAEHAQMVEFDANKEKAELEAKEKAELEAKVKAELEAKEKAELEAKEKAELEAKKKTEAPAQKEKLSKEERDARRRERNAQKKAEREAQERASGVAKAEPQAALDAEMRVHVPSPRAAGCYLRLHDGCPLHPISSQAWHRVLAAKDFHECEVAKISMDSFCGHDKTSFYYIPGEVSMSPDEPGIDTSRLWTVTAKDLAAADAASIARATGAAVATTAELLNAVEIATSTMAPEDAASMASTTAGPPPEQASASGAAAQPLAGEQECRNAAQGEWCYRAVKYAMESGIGTHPERYPGLTKDSPFADFQTYFHKYGQASCQKPCPFEATAVEAATTQLVSPGGVMTSPMPSNREVPFQTITTTAPFLVDRVVADDAAGGSSTEIRESLLGGRRGSNADGPATGKPQEDDSALWLDALIQPQTGTEDSSGAAKDKLQQNASDGSTTADAADGSASTEGLHWDLGNSTDSPAATQDSTAAEQPETASEGIHWDLGDAATDVVGNSAPMESSTDETQPEKETSDDSAVWLDAVEKPEQGAADGSAAADDADDEDETAGAAESSTATVESLQDLWESPGPAQSSTAAGQPAQSAAADGPIAADGADSSASTQDTAAAEKDAAGDSGAWLAAAVSAETGGADGSAAADAADVQGVVSDSLASADGSAAASQVQRDASDDADIWLDAAEKPEAAAADSSAATESPNATERAEEGAEVTPDEEKAPARDAAVPPPIRQDAPPAHPSKPGCWLWMQGGCPRHPRQSLRDTWYRDRRGGLSHDTCERRMDSYQKFCGAVNMTFHFVASAPRSPKKAASPPPSVQSTREKFEDFEQKALEAVQKVVVTWTSPAPAAAAPPAPAGDVPGVPHGAPRLPSAPGCYLWTRGGCPKHPQRSKPASWQRDRRGFKDAFGCSQRRDTFDRYCGGNGTVFFYRSQASQDNASADPEPAPSELIPLNMSTGKYPQIPKEAGCYLWLHHGCPKHPHREYKSSWYNDRFGSDGWQACSERKDIFDRFCGTDSTVFKYIGAESAAGNTTAAAPSEEATPAPAAQEEPAAAPPSTTVAAPLDVPRVRPPVPREPGCYIWLTNGCPKHPHQEYRNDWMRDRSGHGSYTSCSYRKSVFDTFCGVDATVFAYVEETTSGMRVVSSSDPELDRAEIETGPSRQDSTDEAAAEAPSTTPVVPLGVSRWRSQIPQEPGCYVLLKSGCPNHPHKVYDGVWFADRSGQGSHDECTKRAGIFDAFCGVSDTATAYVVQGPTGLRIDSDGLGDEDAAATKPEPAADDANTTASEEDESDHPGEDVDGPKPELAAEGVNATAAEQDESDHPEEDVAAPQPEQANAAAEAQPEQEDVSFSHGDDEVGSDTGEDQPAEQAAAEEEWSDEALPVVADDAQGPEAAQRERRAQEARAAREADERAVREAEEESTREASQANEEKAERERALREDEERAEREAFERAERQLQEKAEAEGEAKAEASEAAAAEGPQGAASEGSGDEAYDKPLWDVSSAERNAFAKAAQAANEKAYEQTGHDAYEKAYEEATSAGEADTSDEVGDNASAYEKPVSNAELHELAKTVRKAKQRTGQEDAADEGANSTEECPLWCRSSRRAKQQSCSYARCSSCPMCASKEAEEGNVTGEAAAPARPLEAAGEAAEAAEVQTSEAESSPALPEETIDRAPEEASERWCSDGGGWRGRKRRQRRPTTRRR</sequence>
<feature type="compositionally biased region" description="Acidic residues" evidence="1">
    <location>
        <begin position="1466"/>
        <end position="1477"/>
    </location>
</feature>
<gene>
    <name evidence="2" type="ORF">PCOR1329_LOCUS32897</name>
</gene>
<dbReference type="EMBL" id="CAUYUJ010013558">
    <property type="protein sequence ID" value="CAK0836410.1"/>
    <property type="molecule type" value="Genomic_DNA"/>
</dbReference>
<feature type="compositionally biased region" description="Basic and acidic residues" evidence="1">
    <location>
        <begin position="140"/>
        <end position="153"/>
    </location>
</feature>
<feature type="region of interest" description="Disordered" evidence="1">
    <location>
        <begin position="1"/>
        <end position="178"/>
    </location>
</feature>
<feature type="compositionally biased region" description="Basic and acidic residues" evidence="1">
    <location>
        <begin position="1544"/>
        <end position="1622"/>
    </location>
</feature>
<proteinExistence type="predicted"/>
<feature type="region of interest" description="Disordered" evidence="1">
    <location>
        <begin position="1406"/>
        <end position="1759"/>
    </location>
</feature>
<feature type="compositionally biased region" description="Low complexity" evidence="1">
    <location>
        <begin position="406"/>
        <end position="416"/>
    </location>
</feature>
<dbReference type="PANTHER" id="PTHR12239:SF41">
    <property type="entry name" value="MEMBRANE ASSOCIATED PROTEIN, PUTATIVE-RELATED"/>
    <property type="match status" value="1"/>
</dbReference>
<feature type="compositionally biased region" description="Low complexity" evidence="1">
    <location>
        <begin position="1623"/>
        <end position="1638"/>
    </location>
</feature>
<feature type="region of interest" description="Disordered" evidence="1">
    <location>
        <begin position="1180"/>
        <end position="1219"/>
    </location>
</feature>
<feature type="compositionally biased region" description="Low complexity" evidence="1">
    <location>
        <begin position="842"/>
        <end position="853"/>
    </location>
</feature>
<dbReference type="InterPro" id="IPR052293">
    <property type="entry name" value="SRRP"/>
</dbReference>
<feature type="compositionally biased region" description="Low complexity" evidence="1">
    <location>
        <begin position="594"/>
        <end position="610"/>
    </location>
</feature>
<evidence type="ECO:0000313" key="3">
    <source>
        <dbReference type="Proteomes" id="UP001189429"/>
    </source>
</evidence>
<feature type="region of interest" description="Disordered" evidence="1">
    <location>
        <begin position="577"/>
        <end position="641"/>
    </location>
</feature>
<feature type="region of interest" description="Disordered" evidence="1">
    <location>
        <begin position="1775"/>
        <end position="1852"/>
    </location>
</feature>
<name>A0ABN9SV85_9DINO</name>
<dbReference type="PANTHER" id="PTHR12239">
    <property type="entry name" value="PROTEIN CBG20215-RELATED"/>
    <property type="match status" value="1"/>
</dbReference>
<feature type="compositionally biased region" description="Basic and acidic residues" evidence="1">
    <location>
        <begin position="100"/>
        <end position="116"/>
    </location>
</feature>